<dbReference type="GO" id="GO:0045087">
    <property type="term" value="P:innate immune response"/>
    <property type="evidence" value="ECO:0007669"/>
    <property type="project" value="UniProtKB-KW"/>
</dbReference>
<dbReference type="GO" id="GO:0030670">
    <property type="term" value="C:phagocytic vesicle membrane"/>
    <property type="evidence" value="ECO:0007669"/>
    <property type="project" value="UniProtKB-SubCell"/>
</dbReference>
<evidence type="ECO:0000313" key="2">
    <source>
        <dbReference type="EMBL" id="CAB3988350.1"/>
    </source>
</evidence>
<sequence length="568" mass="63423">MECQYFLIALLVLFCRNSFTSASETEGKDAGKQAYDPRPNFPFGDYRNCVLNGISVPRLETLPGLGWDNLRNRVSGMVVFFNYSQCRTTEDGRYLIPDDVFVTPIKESKAALFSELIDHWTNYSSMTSTTVNVEAHESFFGSISGSFSSEYSDVKKHQVEDKSVTSRTTLRYRIYAAHLQPDAQLHPKFKTRLLDIGAHLQNENMHVARFLSDLLVRDYGTHYTTRVDSGGILAKMDHILKSYVASTETTRQQTKASASASFFGTFGVSGSVSHLNTHTVSDTYTKNVMDSKIYTFGGPPVRENFTLEYWEDNLGNNQVAIDREGDPLHYIITTEALPELPEEITFKISALVLKSLQRYYKNNAITGCTDAESPNFNFQANLDDNSCKALQTNFTFGGVYQTCTPTGSPPTDPCVGYTQKNPKTQGYSCPSGYTAIRLHEGTLATHCKTTCHGWWIFRSCDTNCGGGVYTTFWCAAEGSVPQESGYLFGGLYSDSVNNVITKEKKCPNKFYRQRFGPKDMYVCISDDYELGAQYSIPFGGFMSCSAGNPLAMTSRKGELMCVNNRKIT</sequence>
<gene>
    <name evidence="2" type="ORF">PACLA_8A037909</name>
</gene>
<dbReference type="InterPro" id="IPR020864">
    <property type="entry name" value="MACPF"/>
</dbReference>
<dbReference type="GO" id="GO:0002250">
    <property type="term" value="P:adaptive immune response"/>
    <property type="evidence" value="ECO:0007669"/>
    <property type="project" value="UniProtKB-KW"/>
</dbReference>
<proteinExistence type="predicted"/>
<protein>
    <recommendedName>
        <fullName evidence="1">MACPF domain-containing protein</fullName>
    </recommendedName>
</protein>
<organism evidence="2 3">
    <name type="scientific">Paramuricea clavata</name>
    <name type="common">Red gorgonian</name>
    <name type="synonym">Violescent sea-whip</name>
    <dbReference type="NCBI Taxonomy" id="317549"/>
    <lineage>
        <taxon>Eukaryota</taxon>
        <taxon>Metazoa</taxon>
        <taxon>Cnidaria</taxon>
        <taxon>Anthozoa</taxon>
        <taxon>Octocorallia</taxon>
        <taxon>Malacalcyonacea</taxon>
        <taxon>Plexauridae</taxon>
        <taxon>Paramuricea</taxon>
    </lineage>
</organism>
<feature type="domain" description="MACPF" evidence="1">
    <location>
        <begin position="34"/>
        <end position="363"/>
    </location>
</feature>
<dbReference type="Proteomes" id="UP001152795">
    <property type="component" value="Unassembled WGS sequence"/>
</dbReference>
<dbReference type="PANTHER" id="PTHR31463">
    <property type="entry name" value="MACROPHAGE-EXPRESSED GENE 1 PROTEIN"/>
    <property type="match status" value="1"/>
</dbReference>
<evidence type="ECO:0000313" key="3">
    <source>
        <dbReference type="Proteomes" id="UP001152795"/>
    </source>
</evidence>
<comment type="caution">
    <text evidence="2">The sequence shown here is derived from an EMBL/GenBank/DDBJ whole genome shotgun (WGS) entry which is preliminary data.</text>
</comment>
<name>A0A7D9DLA5_PARCT</name>
<dbReference type="AlphaFoldDB" id="A0A7D9DLA5"/>
<keyword evidence="3" id="KW-1185">Reference proteome</keyword>
<dbReference type="OrthoDB" id="5950457at2759"/>
<dbReference type="Pfam" id="PF01823">
    <property type="entry name" value="MACPF"/>
    <property type="match status" value="1"/>
</dbReference>
<evidence type="ECO:0000259" key="1">
    <source>
        <dbReference type="PROSITE" id="PS51412"/>
    </source>
</evidence>
<dbReference type="PANTHER" id="PTHR31463:SF1">
    <property type="entry name" value="MACROPHAGE-EXPRESSED GENE 1 PROTEIN"/>
    <property type="match status" value="1"/>
</dbReference>
<dbReference type="InterPro" id="IPR039707">
    <property type="entry name" value="MPEG1"/>
</dbReference>
<feature type="non-terminal residue" evidence="2">
    <location>
        <position position="568"/>
    </location>
</feature>
<dbReference type="SMART" id="SM00457">
    <property type="entry name" value="MACPF"/>
    <property type="match status" value="1"/>
</dbReference>
<reference evidence="2" key="1">
    <citation type="submission" date="2020-04" db="EMBL/GenBank/DDBJ databases">
        <authorList>
            <person name="Alioto T."/>
            <person name="Alioto T."/>
            <person name="Gomez Garrido J."/>
        </authorList>
    </citation>
    <scope>NUCLEOTIDE SEQUENCE</scope>
    <source>
        <strain evidence="2">A484AB</strain>
    </source>
</reference>
<dbReference type="EMBL" id="CACRXK020001309">
    <property type="protein sequence ID" value="CAB3988350.1"/>
    <property type="molecule type" value="Genomic_DNA"/>
</dbReference>
<dbReference type="CDD" id="cd22579">
    <property type="entry name" value="MPEG1_P2"/>
    <property type="match status" value="1"/>
</dbReference>
<dbReference type="PROSITE" id="PS51412">
    <property type="entry name" value="MACPF_2"/>
    <property type="match status" value="1"/>
</dbReference>
<accession>A0A7D9DLA5</accession>